<dbReference type="CDD" id="cd02696">
    <property type="entry name" value="MurNAc-LAA"/>
    <property type="match status" value="1"/>
</dbReference>
<dbReference type="EMBL" id="FXBJ01000002">
    <property type="protein sequence ID" value="SMH36745.1"/>
    <property type="molecule type" value="Genomic_DNA"/>
</dbReference>
<organism evidence="4 5">
    <name type="scientific">Carnobacterium iners</name>
    <dbReference type="NCBI Taxonomy" id="1073423"/>
    <lineage>
        <taxon>Bacteria</taxon>
        <taxon>Bacillati</taxon>
        <taxon>Bacillota</taxon>
        <taxon>Bacilli</taxon>
        <taxon>Lactobacillales</taxon>
        <taxon>Carnobacteriaceae</taxon>
        <taxon>Carnobacterium</taxon>
    </lineage>
</organism>
<feature type="domain" description="SH3b" evidence="3">
    <location>
        <begin position="185"/>
        <end position="249"/>
    </location>
</feature>
<dbReference type="STRING" id="1073423.SAMN04488700_1916"/>
<evidence type="ECO:0000256" key="1">
    <source>
        <dbReference type="ARBA" id="ARBA00022801"/>
    </source>
</evidence>
<dbReference type="Gene3D" id="3.40.630.40">
    <property type="entry name" value="Zn-dependent exopeptidases"/>
    <property type="match status" value="1"/>
</dbReference>
<gene>
    <name evidence="4" type="ORF">SAMN04488700_1916</name>
</gene>
<reference evidence="4 5" key="1">
    <citation type="submission" date="2017-04" db="EMBL/GenBank/DDBJ databases">
        <authorList>
            <person name="Afonso C.L."/>
            <person name="Miller P.J."/>
            <person name="Scott M.A."/>
            <person name="Spackman E."/>
            <person name="Goraichik I."/>
            <person name="Dimitrov K.M."/>
            <person name="Suarez D.L."/>
            <person name="Swayne D.E."/>
        </authorList>
    </citation>
    <scope>NUCLEOTIDE SEQUENCE [LARGE SCALE GENOMIC DNA]</scope>
    <source>
        <strain evidence="4 5">LMG26642</strain>
    </source>
</reference>
<feature type="domain" description="SH3b" evidence="3">
    <location>
        <begin position="36"/>
        <end position="99"/>
    </location>
</feature>
<dbReference type="PIRSF" id="PIRSF037846">
    <property type="entry name" value="Autolysin_YrvJ_prd"/>
    <property type="match status" value="1"/>
</dbReference>
<evidence type="ECO:0000259" key="3">
    <source>
        <dbReference type="PROSITE" id="PS51781"/>
    </source>
</evidence>
<dbReference type="GO" id="GO:0030288">
    <property type="term" value="C:outer membrane-bounded periplasmic space"/>
    <property type="evidence" value="ECO:0007669"/>
    <property type="project" value="TreeGrafter"/>
</dbReference>
<name>A0A1X7NHX1_9LACT</name>
<evidence type="ECO:0000313" key="5">
    <source>
        <dbReference type="Proteomes" id="UP000193435"/>
    </source>
</evidence>
<feature type="domain" description="SH3b" evidence="3">
    <location>
        <begin position="105"/>
        <end position="167"/>
    </location>
</feature>
<dbReference type="Pfam" id="PF01520">
    <property type="entry name" value="Amidase_3"/>
    <property type="match status" value="1"/>
</dbReference>
<dbReference type="Pfam" id="PF08239">
    <property type="entry name" value="SH3_3"/>
    <property type="match status" value="3"/>
</dbReference>
<dbReference type="SMART" id="SM00287">
    <property type="entry name" value="SH3b"/>
    <property type="match status" value="3"/>
</dbReference>
<keyword evidence="2" id="KW-0961">Cell wall biogenesis/degradation</keyword>
<dbReference type="InterPro" id="IPR002508">
    <property type="entry name" value="MurNAc-LAA_cat"/>
</dbReference>
<protein>
    <submittedName>
        <fullName evidence="4">N-acetylmuramoyl-L-alanine amidase</fullName>
    </submittedName>
</protein>
<keyword evidence="1" id="KW-0378">Hydrolase</keyword>
<dbReference type="InterPro" id="IPR017293">
    <property type="entry name" value="N-acetylmuramoyl-L-ala_amidase"/>
</dbReference>
<dbReference type="AlphaFoldDB" id="A0A1X7NHX1"/>
<proteinExistence type="predicted"/>
<dbReference type="OrthoDB" id="9806267at2"/>
<dbReference type="RefSeq" id="WP_085560003.1">
    <property type="nucleotide sequence ID" value="NZ_FOAH01000003.1"/>
</dbReference>
<dbReference type="Proteomes" id="UP000193435">
    <property type="component" value="Unassembled WGS sequence"/>
</dbReference>
<keyword evidence="5" id="KW-1185">Reference proteome</keyword>
<dbReference type="PANTHER" id="PTHR30404">
    <property type="entry name" value="N-ACETYLMURAMOYL-L-ALANINE AMIDASE"/>
    <property type="match status" value="1"/>
</dbReference>
<dbReference type="InterPro" id="IPR050695">
    <property type="entry name" value="N-acetylmuramoyl_amidase_3"/>
</dbReference>
<dbReference type="GO" id="GO:0009253">
    <property type="term" value="P:peptidoglycan catabolic process"/>
    <property type="evidence" value="ECO:0007669"/>
    <property type="project" value="InterPro"/>
</dbReference>
<dbReference type="Gene3D" id="2.30.30.40">
    <property type="entry name" value="SH3 Domains"/>
    <property type="match status" value="3"/>
</dbReference>
<dbReference type="PANTHER" id="PTHR30404:SF7">
    <property type="entry name" value="CELL WALL AMIDASE LYTH-RELATED"/>
    <property type="match status" value="1"/>
</dbReference>
<dbReference type="SMART" id="SM00646">
    <property type="entry name" value="Ami_3"/>
    <property type="match status" value="1"/>
</dbReference>
<evidence type="ECO:0000256" key="2">
    <source>
        <dbReference type="ARBA" id="ARBA00023316"/>
    </source>
</evidence>
<dbReference type="GO" id="GO:0071555">
    <property type="term" value="P:cell wall organization"/>
    <property type="evidence" value="ECO:0007669"/>
    <property type="project" value="UniProtKB-KW"/>
</dbReference>
<dbReference type="SUPFAM" id="SSF53187">
    <property type="entry name" value="Zn-dependent exopeptidases"/>
    <property type="match status" value="1"/>
</dbReference>
<accession>A0A1X7NHX1</accession>
<dbReference type="GO" id="GO:0008745">
    <property type="term" value="F:N-acetylmuramoyl-L-alanine amidase activity"/>
    <property type="evidence" value="ECO:0007669"/>
    <property type="project" value="InterPro"/>
</dbReference>
<dbReference type="InterPro" id="IPR003646">
    <property type="entry name" value="SH3-like_bac-type"/>
</dbReference>
<sequence>MKKIDKLKRPKNLFFFLAVLLFISMTTFSTFVLANQNTIRVDASVVNIRTGPGLSYDIMTQVVGGEKINILSEENEWYKIRLSNDQIGWVASWLIGNTEFSVASNKLGVISIETANIRSEGNLEAPILGEAVKGTELTVLFQQNNWTQVQFNGQVAWVSSDLIEITAEKKSIIPIATSTKNTEDSSIETITARFEDTNIRKGPSTNETILFKASKGDNFTYLSTDGEWYKIKNSDGQTGYIANWVVDLSENQTAAPPANISSLAEATIVIDAGHGGEDPGAPAPNYNEKEATLETASALSGKLKQAGANVILTRSSDEFVSLDQRTVISNQSSADVFISLHYDSTEIPNEVSGTTTYYYHEKDKGLAETINKQLGINNPLPNNGTRFGNFYVLRENTQPALLLELGYLNNTVDQATVYTNSYRAFVVESIYQALNNYFSS</sequence>
<evidence type="ECO:0000313" key="4">
    <source>
        <dbReference type="EMBL" id="SMH36745.1"/>
    </source>
</evidence>
<dbReference type="PROSITE" id="PS51781">
    <property type="entry name" value="SH3B"/>
    <property type="match status" value="3"/>
</dbReference>